<sequence length="100" mass="11942">MPYSNKHRAALAIDQPALDFPELLWKAYIDFEISKGEFERTRAQYERFLNRTKHLNMENTFGELPNNLKKRSKIYMEDGPAVHEEYIDYLFPEEMQANNL</sequence>
<dbReference type="InterPro" id="IPR011990">
    <property type="entry name" value="TPR-like_helical_dom_sf"/>
</dbReference>
<proteinExistence type="predicted"/>
<accession>A0AAN8TUT5</accession>
<dbReference type="Proteomes" id="UP001371456">
    <property type="component" value="Unassembled WGS sequence"/>
</dbReference>
<dbReference type="EMBL" id="JBANQN010000003">
    <property type="protein sequence ID" value="KAK6794540.1"/>
    <property type="molecule type" value="Genomic_DNA"/>
</dbReference>
<dbReference type="SUPFAM" id="SSF48452">
    <property type="entry name" value="TPR-like"/>
    <property type="match status" value="1"/>
</dbReference>
<protein>
    <submittedName>
        <fullName evidence="1">Uncharacterized protein</fullName>
    </submittedName>
</protein>
<dbReference type="AlphaFoldDB" id="A0AAN8TUT5"/>
<gene>
    <name evidence="1" type="ORF">RDI58_007993</name>
</gene>
<evidence type="ECO:0000313" key="1">
    <source>
        <dbReference type="EMBL" id="KAK6794540.1"/>
    </source>
</evidence>
<organism evidence="1 2">
    <name type="scientific">Solanum bulbocastanum</name>
    <name type="common">Wild potato</name>
    <dbReference type="NCBI Taxonomy" id="147425"/>
    <lineage>
        <taxon>Eukaryota</taxon>
        <taxon>Viridiplantae</taxon>
        <taxon>Streptophyta</taxon>
        <taxon>Embryophyta</taxon>
        <taxon>Tracheophyta</taxon>
        <taxon>Spermatophyta</taxon>
        <taxon>Magnoliopsida</taxon>
        <taxon>eudicotyledons</taxon>
        <taxon>Gunneridae</taxon>
        <taxon>Pentapetalae</taxon>
        <taxon>asterids</taxon>
        <taxon>lamiids</taxon>
        <taxon>Solanales</taxon>
        <taxon>Solanaceae</taxon>
        <taxon>Solanoideae</taxon>
        <taxon>Solaneae</taxon>
        <taxon>Solanum</taxon>
    </lineage>
</organism>
<dbReference type="Gene3D" id="1.25.40.10">
    <property type="entry name" value="Tetratricopeptide repeat domain"/>
    <property type="match status" value="1"/>
</dbReference>
<keyword evidence="2" id="KW-1185">Reference proteome</keyword>
<reference evidence="1 2" key="1">
    <citation type="submission" date="2024-02" db="EMBL/GenBank/DDBJ databases">
        <title>de novo genome assembly of Solanum bulbocastanum strain 11H21.</title>
        <authorList>
            <person name="Hosaka A.J."/>
        </authorList>
    </citation>
    <scope>NUCLEOTIDE SEQUENCE [LARGE SCALE GENOMIC DNA]</scope>
    <source>
        <tissue evidence="1">Young leaves</tissue>
    </source>
</reference>
<comment type="caution">
    <text evidence="1">The sequence shown here is derived from an EMBL/GenBank/DDBJ whole genome shotgun (WGS) entry which is preliminary data.</text>
</comment>
<evidence type="ECO:0000313" key="2">
    <source>
        <dbReference type="Proteomes" id="UP001371456"/>
    </source>
</evidence>
<name>A0AAN8TUT5_SOLBU</name>